<proteinExistence type="inferred from homology"/>
<keyword evidence="10" id="KW-1015">Disulfide bond</keyword>
<dbReference type="InterPro" id="IPR004099">
    <property type="entry name" value="Pyr_nucl-diS_OxRdtase_dimer"/>
</dbReference>
<dbReference type="PIRSF" id="PIRSF000350">
    <property type="entry name" value="Mercury_reductase_MerA"/>
    <property type="match status" value="1"/>
</dbReference>
<dbReference type="GO" id="GO:0005737">
    <property type="term" value="C:cytoplasm"/>
    <property type="evidence" value="ECO:0007669"/>
    <property type="project" value="UniProtKB-SubCell"/>
</dbReference>
<evidence type="ECO:0000256" key="13">
    <source>
        <dbReference type="PIRSR" id="PIRSR000350-2"/>
    </source>
</evidence>
<keyword evidence="8 16" id="KW-0560">Oxidoreductase</keyword>
<dbReference type="Gene3D" id="3.50.50.60">
    <property type="entry name" value="FAD/NAD(P)-binding domain"/>
    <property type="match status" value="2"/>
</dbReference>
<dbReference type="SUPFAM" id="SSF51905">
    <property type="entry name" value="FAD/NAD(P)-binding domain"/>
    <property type="match status" value="1"/>
</dbReference>
<evidence type="ECO:0000256" key="3">
    <source>
        <dbReference type="ARBA" id="ARBA00012608"/>
    </source>
</evidence>
<dbReference type="InterPro" id="IPR023753">
    <property type="entry name" value="FAD/NAD-binding_dom"/>
</dbReference>
<feature type="binding site" evidence="14">
    <location>
        <position position="56"/>
    </location>
    <ligand>
        <name>FAD</name>
        <dbReference type="ChEBI" id="CHEBI:57692"/>
    </ligand>
</feature>
<protein>
    <recommendedName>
        <fullName evidence="4 16">Dihydrolipoyl dehydrogenase</fullName>
        <ecNumber evidence="3 16">1.8.1.4</ecNumber>
    </recommendedName>
</protein>
<comment type="caution">
    <text evidence="19">The sequence shown here is derived from an EMBL/GenBank/DDBJ whole genome shotgun (WGS) entry which is preliminary data.</text>
</comment>
<comment type="catalytic activity">
    <reaction evidence="12 16">
        <text>N(6)-[(R)-dihydrolipoyl]-L-lysyl-[protein] + NAD(+) = N(6)-[(R)-lipoyl]-L-lysyl-[protein] + NADH + H(+)</text>
        <dbReference type="Rhea" id="RHEA:15045"/>
        <dbReference type="Rhea" id="RHEA-COMP:10474"/>
        <dbReference type="Rhea" id="RHEA-COMP:10475"/>
        <dbReference type="ChEBI" id="CHEBI:15378"/>
        <dbReference type="ChEBI" id="CHEBI:57540"/>
        <dbReference type="ChEBI" id="CHEBI:57945"/>
        <dbReference type="ChEBI" id="CHEBI:83099"/>
        <dbReference type="ChEBI" id="CHEBI:83100"/>
        <dbReference type="EC" id="1.8.1.4"/>
    </reaction>
</comment>
<comment type="similarity">
    <text evidence="2 16">Belongs to the class-I pyridine nucleotide-disulfide oxidoreductase family.</text>
</comment>
<evidence type="ECO:0000256" key="5">
    <source>
        <dbReference type="ARBA" id="ARBA00022490"/>
    </source>
</evidence>
<dbReference type="FunFam" id="3.50.50.60:FF:000037">
    <property type="entry name" value="Dihydrolipoyl dehydrogenase"/>
    <property type="match status" value="1"/>
</dbReference>
<evidence type="ECO:0000256" key="8">
    <source>
        <dbReference type="ARBA" id="ARBA00023002"/>
    </source>
</evidence>
<feature type="binding site" evidence="14">
    <location>
        <position position="317"/>
    </location>
    <ligand>
        <name>FAD</name>
        <dbReference type="ChEBI" id="CHEBI:57692"/>
    </ligand>
</feature>
<dbReference type="AlphaFoldDB" id="A0A7X6N0V8"/>
<keyword evidence="5" id="KW-0963">Cytoplasm</keyword>
<dbReference type="Proteomes" id="UP000549765">
    <property type="component" value="Unassembled WGS sequence"/>
</dbReference>
<dbReference type="EC" id="1.8.1.4" evidence="3 16"/>
<comment type="cofactor">
    <cofactor evidence="14 16">
        <name>FAD</name>
        <dbReference type="ChEBI" id="CHEBI:57692"/>
    </cofactor>
    <text evidence="14 16">Binds 1 FAD per subunit.</text>
</comment>
<dbReference type="InterPro" id="IPR006258">
    <property type="entry name" value="Lipoamide_DH"/>
</dbReference>
<dbReference type="Pfam" id="PF02852">
    <property type="entry name" value="Pyr_redox_dim"/>
    <property type="match status" value="1"/>
</dbReference>
<dbReference type="GO" id="GO:0004148">
    <property type="term" value="F:dihydrolipoyl dehydrogenase (NADH) activity"/>
    <property type="evidence" value="ECO:0007669"/>
    <property type="project" value="UniProtKB-EC"/>
</dbReference>
<evidence type="ECO:0000256" key="1">
    <source>
        <dbReference type="ARBA" id="ARBA00004496"/>
    </source>
</evidence>
<dbReference type="GO" id="GO:0006103">
    <property type="term" value="P:2-oxoglutarate metabolic process"/>
    <property type="evidence" value="ECO:0007669"/>
    <property type="project" value="TreeGrafter"/>
</dbReference>
<dbReference type="InterPro" id="IPR001100">
    <property type="entry name" value="Pyr_nuc-diS_OxRdtase"/>
</dbReference>
<evidence type="ECO:0000259" key="17">
    <source>
        <dbReference type="Pfam" id="PF02852"/>
    </source>
</evidence>
<feature type="active site" description="Proton acceptor" evidence="13">
    <location>
        <position position="449"/>
    </location>
</feature>
<dbReference type="EMBL" id="JAAXPN010000001">
    <property type="protein sequence ID" value="NKZ23212.1"/>
    <property type="molecule type" value="Genomic_DNA"/>
</dbReference>
<evidence type="ECO:0000256" key="2">
    <source>
        <dbReference type="ARBA" id="ARBA00007532"/>
    </source>
</evidence>
<dbReference type="Pfam" id="PF07992">
    <property type="entry name" value="Pyr_redox_2"/>
    <property type="match status" value="1"/>
</dbReference>
<evidence type="ECO:0000256" key="10">
    <source>
        <dbReference type="ARBA" id="ARBA00023157"/>
    </source>
</evidence>
<comment type="subcellular location">
    <subcellularLocation>
        <location evidence="1">Cytoplasm</location>
    </subcellularLocation>
</comment>
<gene>
    <name evidence="19" type="primary">lpdA</name>
    <name evidence="19" type="ORF">HF964_00060</name>
</gene>
<dbReference type="NCBIfam" id="TIGR01350">
    <property type="entry name" value="lipoamide_DH"/>
    <property type="match status" value="1"/>
</dbReference>
<evidence type="ECO:0000259" key="18">
    <source>
        <dbReference type="Pfam" id="PF07992"/>
    </source>
</evidence>
<evidence type="ECO:0000256" key="9">
    <source>
        <dbReference type="ARBA" id="ARBA00023027"/>
    </source>
</evidence>
<dbReference type="PANTHER" id="PTHR22912">
    <property type="entry name" value="DISULFIDE OXIDOREDUCTASE"/>
    <property type="match status" value="1"/>
</dbReference>
<comment type="miscellaneous">
    <text evidence="16">The active site is a redox-active disulfide bond.</text>
</comment>
<keyword evidence="14" id="KW-0547">Nucleotide-binding</keyword>
<feature type="binding site" evidence="14">
    <location>
        <position position="276"/>
    </location>
    <ligand>
        <name>NAD(+)</name>
        <dbReference type="ChEBI" id="CHEBI:57540"/>
    </ligand>
</feature>
<dbReference type="PROSITE" id="PS00076">
    <property type="entry name" value="PYRIDINE_REDOX_1"/>
    <property type="match status" value="1"/>
</dbReference>
<feature type="binding site" evidence="14">
    <location>
        <begin position="150"/>
        <end position="152"/>
    </location>
    <ligand>
        <name>FAD</name>
        <dbReference type="ChEBI" id="CHEBI:57692"/>
    </ligand>
</feature>
<dbReference type="PANTHER" id="PTHR22912:SF160">
    <property type="entry name" value="DIHYDROLIPOYL DEHYDROGENASE"/>
    <property type="match status" value="1"/>
</dbReference>
<evidence type="ECO:0000313" key="20">
    <source>
        <dbReference type="Proteomes" id="UP000549765"/>
    </source>
</evidence>
<dbReference type="InterPro" id="IPR012999">
    <property type="entry name" value="Pyr_OxRdtase_I_AS"/>
</dbReference>
<dbReference type="InterPro" id="IPR050151">
    <property type="entry name" value="Class-I_Pyr_Nuc-Dis_Oxidored"/>
</dbReference>
<evidence type="ECO:0000256" key="6">
    <source>
        <dbReference type="ARBA" id="ARBA00022630"/>
    </source>
</evidence>
<reference evidence="19 20" key="1">
    <citation type="submission" date="2020-04" db="EMBL/GenBank/DDBJ databases">
        <title>MicrobeNet Type strains.</title>
        <authorList>
            <person name="Nicholson A.C."/>
        </authorList>
    </citation>
    <scope>NUCLEOTIDE SEQUENCE [LARGE SCALE GENOMIC DNA]</scope>
    <source>
        <strain evidence="19 20">CCUG 61472</strain>
    </source>
</reference>
<keyword evidence="6 16" id="KW-0285">Flavoprotein</keyword>
<feature type="disulfide bond" description="Redox-active" evidence="15">
    <location>
        <begin position="47"/>
        <end position="52"/>
    </location>
</feature>
<sequence length="470" mass="49442">MVVGDFAEERQTIIVGAGPGGYVAAIRAAELGQKVMIVERENIGGVCLNVGCIPSKALISAGHRYQLAQSEMFGVALGEATLDFAKTQAWKQNEVINRLTGGVEMLLKKHKVEIVRGEVYLHDDHTLRVLSETSETAAQTYKFENLILATGSRPIEIPNFKFTGRVLDSTGALALTEVPKELVVIGGGYIGAELAGAYANLGAHVTILEGSPAILPNFEKDMVDVVKKELVAKGIDIHTKALAKNAVQTDDHVAVTYEVDGKEVTINADYCLVTVGRRPNTDDMGLEYTGVKVGDKGLIEVDNQGRTAVANIYAIGDIVPGPALAHKAFFEAKVAAAAISGDTAAAVDYLGIPAVCFTDPELATVGLTVAEAKVKGLKAKGYKFPFAGNGRAMTLGQPEGFVRVVTDDQGTVLGGQIVGPGASDLIAELTLAVNSAMNIEDVALTIHAHPTLAEVIGEVADTAIGFPTHM</sequence>
<name>A0A7X6N0V8_9LACO</name>
<evidence type="ECO:0000313" key="19">
    <source>
        <dbReference type="EMBL" id="NKZ23212.1"/>
    </source>
</evidence>
<dbReference type="RefSeq" id="WP_168721015.1">
    <property type="nucleotide sequence ID" value="NZ_JAAXPN010000001.1"/>
</dbReference>
<dbReference type="InterPro" id="IPR016156">
    <property type="entry name" value="FAD/NAD-linked_Rdtase_dimer_sf"/>
</dbReference>
<dbReference type="FunFam" id="3.30.390.30:FF:000001">
    <property type="entry name" value="Dihydrolipoyl dehydrogenase"/>
    <property type="match status" value="1"/>
</dbReference>
<accession>A0A7X6N0V8</accession>
<evidence type="ECO:0000256" key="16">
    <source>
        <dbReference type="RuleBase" id="RU003692"/>
    </source>
</evidence>
<evidence type="ECO:0000256" key="15">
    <source>
        <dbReference type="PIRSR" id="PIRSR000350-4"/>
    </source>
</evidence>
<dbReference type="SUPFAM" id="SSF55424">
    <property type="entry name" value="FAD/NAD-linked reductases, dimerisation (C-terminal) domain"/>
    <property type="match status" value="1"/>
</dbReference>
<feature type="binding site" evidence="14">
    <location>
        <begin position="186"/>
        <end position="193"/>
    </location>
    <ligand>
        <name>NAD(+)</name>
        <dbReference type="ChEBI" id="CHEBI:57540"/>
    </ligand>
</feature>
<dbReference type="Gene3D" id="3.30.390.30">
    <property type="match status" value="1"/>
</dbReference>
<keyword evidence="7 14" id="KW-0274">FAD</keyword>
<dbReference type="PRINTS" id="PR00368">
    <property type="entry name" value="FADPNR"/>
</dbReference>
<evidence type="ECO:0000256" key="14">
    <source>
        <dbReference type="PIRSR" id="PIRSR000350-3"/>
    </source>
</evidence>
<feature type="domain" description="FAD/NAD(P)-binding" evidence="18">
    <location>
        <begin position="11"/>
        <end position="331"/>
    </location>
</feature>
<evidence type="ECO:0000256" key="4">
    <source>
        <dbReference type="ARBA" id="ARBA00016961"/>
    </source>
</evidence>
<evidence type="ECO:0000256" key="7">
    <source>
        <dbReference type="ARBA" id="ARBA00022827"/>
    </source>
</evidence>
<feature type="domain" description="Pyridine nucleotide-disulphide oxidoreductase dimerisation" evidence="17">
    <location>
        <begin position="352"/>
        <end position="459"/>
    </location>
</feature>
<keyword evidence="11 16" id="KW-0676">Redox-active center</keyword>
<dbReference type="GO" id="GO:0050660">
    <property type="term" value="F:flavin adenine dinucleotide binding"/>
    <property type="evidence" value="ECO:0007669"/>
    <property type="project" value="InterPro"/>
</dbReference>
<keyword evidence="20" id="KW-1185">Reference proteome</keyword>
<evidence type="ECO:0000256" key="11">
    <source>
        <dbReference type="ARBA" id="ARBA00023284"/>
    </source>
</evidence>
<keyword evidence="9 14" id="KW-0520">NAD</keyword>
<organism evidence="19 20">
    <name type="scientific">Periweissella fabalis</name>
    <dbReference type="NCBI Taxonomy" id="1070421"/>
    <lineage>
        <taxon>Bacteria</taxon>
        <taxon>Bacillati</taxon>
        <taxon>Bacillota</taxon>
        <taxon>Bacilli</taxon>
        <taxon>Lactobacillales</taxon>
        <taxon>Lactobacillaceae</taxon>
        <taxon>Periweissella</taxon>
    </lineage>
</organism>
<feature type="binding site" evidence="14">
    <location>
        <position position="209"/>
    </location>
    <ligand>
        <name>NAD(+)</name>
        <dbReference type="ChEBI" id="CHEBI:57540"/>
    </ligand>
</feature>
<evidence type="ECO:0000256" key="12">
    <source>
        <dbReference type="ARBA" id="ARBA00049187"/>
    </source>
</evidence>
<dbReference type="InterPro" id="IPR036188">
    <property type="entry name" value="FAD/NAD-bd_sf"/>
</dbReference>
<dbReference type="PRINTS" id="PR00411">
    <property type="entry name" value="PNDRDTASEI"/>
</dbReference>